<feature type="transmembrane region" description="Helical" evidence="9">
    <location>
        <begin position="250"/>
        <end position="272"/>
    </location>
</feature>
<feature type="transmembrane region" description="Helical" evidence="9">
    <location>
        <begin position="122"/>
        <end position="149"/>
    </location>
</feature>
<reference evidence="11 12" key="1">
    <citation type="submission" date="2017-01" db="EMBL/GenBank/DDBJ databases">
        <title>The cable genome- insights into the physiology and evolution of filamentous bacteria capable of sulfide oxidation via long distance electron transfer.</title>
        <authorList>
            <person name="Schreiber L."/>
            <person name="Bjerg J.T."/>
            <person name="Boggild A."/>
            <person name="Van De Vossenberg J."/>
            <person name="Meysman F."/>
            <person name="Nielsen L.P."/>
            <person name="Schramm A."/>
            <person name="Kjeldsen K.U."/>
        </authorList>
    </citation>
    <scope>NUCLEOTIDE SEQUENCE [LARGE SCALE GENOMIC DNA]</scope>
    <source>
        <strain evidence="11">A2</strain>
    </source>
</reference>
<feature type="transmembrane region" description="Helical" evidence="9">
    <location>
        <begin position="161"/>
        <end position="184"/>
    </location>
</feature>
<dbReference type="InterPro" id="IPR047817">
    <property type="entry name" value="ABC2_TM_bact-type"/>
</dbReference>
<dbReference type="GO" id="GO:0015920">
    <property type="term" value="P:lipopolysaccharide transport"/>
    <property type="evidence" value="ECO:0007669"/>
    <property type="project" value="TreeGrafter"/>
</dbReference>
<proteinExistence type="inferred from homology"/>
<evidence type="ECO:0000256" key="5">
    <source>
        <dbReference type="ARBA" id="ARBA00022519"/>
    </source>
</evidence>
<dbReference type="PANTHER" id="PTHR30413">
    <property type="entry name" value="INNER MEMBRANE TRANSPORT PERMEASE"/>
    <property type="match status" value="1"/>
</dbReference>
<keyword evidence="8 9" id="KW-0472">Membrane</keyword>
<evidence type="ECO:0000256" key="3">
    <source>
        <dbReference type="ARBA" id="ARBA00022448"/>
    </source>
</evidence>
<dbReference type="Pfam" id="PF01061">
    <property type="entry name" value="ABC2_membrane"/>
    <property type="match status" value="1"/>
</dbReference>
<dbReference type="GO" id="GO:0140359">
    <property type="term" value="F:ABC-type transporter activity"/>
    <property type="evidence" value="ECO:0007669"/>
    <property type="project" value="InterPro"/>
</dbReference>
<comment type="caution">
    <text evidence="11">The sequence shown here is derived from an EMBL/GenBank/DDBJ whole genome shotgun (WGS) entry which is preliminary data.</text>
</comment>
<feature type="transmembrane region" description="Helical" evidence="9">
    <location>
        <begin position="83"/>
        <end position="101"/>
    </location>
</feature>
<gene>
    <name evidence="11" type="ORF">VT99_10232</name>
</gene>
<comment type="similarity">
    <text evidence="2 9">Belongs to the ABC-2 integral membrane protein family.</text>
</comment>
<organism evidence="11 12">
    <name type="scientific">Candidatus Electrothrix marina</name>
    <dbReference type="NCBI Taxonomy" id="1859130"/>
    <lineage>
        <taxon>Bacteria</taxon>
        <taxon>Pseudomonadati</taxon>
        <taxon>Thermodesulfobacteriota</taxon>
        <taxon>Desulfobulbia</taxon>
        <taxon>Desulfobulbales</taxon>
        <taxon>Desulfobulbaceae</taxon>
        <taxon>Candidatus Electrothrix</taxon>
    </lineage>
</organism>
<dbReference type="InterPro" id="IPR013525">
    <property type="entry name" value="ABC2_TM"/>
</dbReference>
<dbReference type="GO" id="GO:0005886">
    <property type="term" value="C:plasma membrane"/>
    <property type="evidence" value="ECO:0007669"/>
    <property type="project" value="UniProtKB-SubCell"/>
</dbReference>
<evidence type="ECO:0000259" key="10">
    <source>
        <dbReference type="PROSITE" id="PS51012"/>
    </source>
</evidence>
<sequence>MSNEQQWDLVIKPKTGWFDIHLGEIWRYRDLISMFVKRDFVTMYKQTILGPLWFIIQPLFTTLVFTIIFGKVAKIPTDNIPPFLFYLSGNVAWGYFATCLGRTSDTFNSNAGIFGKVYFPRLTVPLSSVISGLLQFGIQFLLFLGFYFYFIVQGTPIFPKLWIVCLPILLLQMALLGFGTGVLVSSMTTKYKDLRFAMGFVTQLWMYGTPIVYPLSLVPDWLRPWYVLNPMVSVVECFRYAFLGSGGIRWSYVGIGWFSTLLILFAGILLFSRVEKTFMDTV</sequence>
<evidence type="ECO:0000256" key="6">
    <source>
        <dbReference type="ARBA" id="ARBA00022692"/>
    </source>
</evidence>
<dbReference type="AlphaFoldDB" id="A0A3S3SSM0"/>
<evidence type="ECO:0000256" key="8">
    <source>
        <dbReference type="ARBA" id="ARBA00023136"/>
    </source>
</evidence>
<protein>
    <recommendedName>
        <fullName evidence="9">Transport permease protein</fullName>
    </recommendedName>
</protein>
<dbReference type="PROSITE" id="PS51012">
    <property type="entry name" value="ABC_TM2"/>
    <property type="match status" value="1"/>
</dbReference>
<evidence type="ECO:0000313" key="12">
    <source>
        <dbReference type="Proteomes" id="UP000286862"/>
    </source>
</evidence>
<keyword evidence="6 9" id="KW-0812">Transmembrane</keyword>
<feature type="domain" description="ABC transmembrane type-2" evidence="10">
    <location>
        <begin position="49"/>
        <end position="274"/>
    </location>
</feature>
<evidence type="ECO:0000313" key="11">
    <source>
        <dbReference type="EMBL" id="RWX49129.1"/>
    </source>
</evidence>
<dbReference type="EMBL" id="MTKQ01000023">
    <property type="protein sequence ID" value="RWX49129.1"/>
    <property type="molecule type" value="Genomic_DNA"/>
</dbReference>
<evidence type="ECO:0000256" key="2">
    <source>
        <dbReference type="ARBA" id="ARBA00007783"/>
    </source>
</evidence>
<keyword evidence="7 9" id="KW-1133">Transmembrane helix</keyword>
<evidence type="ECO:0000256" key="4">
    <source>
        <dbReference type="ARBA" id="ARBA00022475"/>
    </source>
</evidence>
<keyword evidence="3 9" id="KW-0813">Transport</keyword>
<dbReference type="Proteomes" id="UP000286862">
    <property type="component" value="Unassembled WGS sequence"/>
</dbReference>
<evidence type="ECO:0000256" key="9">
    <source>
        <dbReference type="RuleBase" id="RU361157"/>
    </source>
</evidence>
<feature type="transmembrane region" description="Helical" evidence="9">
    <location>
        <begin position="196"/>
        <end position="213"/>
    </location>
</feature>
<keyword evidence="5" id="KW-0997">Cell inner membrane</keyword>
<accession>A0A3S3SSM0</accession>
<evidence type="ECO:0000256" key="7">
    <source>
        <dbReference type="ARBA" id="ARBA00022989"/>
    </source>
</evidence>
<evidence type="ECO:0000256" key="1">
    <source>
        <dbReference type="ARBA" id="ARBA00004429"/>
    </source>
</evidence>
<dbReference type="PANTHER" id="PTHR30413:SF8">
    <property type="entry name" value="TRANSPORT PERMEASE PROTEIN"/>
    <property type="match status" value="1"/>
</dbReference>
<name>A0A3S3SSM0_9BACT</name>
<keyword evidence="4 9" id="KW-1003">Cell membrane</keyword>
<comment type="subcellular location">
    <subcellularLocation>
        <location evidence="1">Cell inner membrane</location>
        <topology evidence="1">Multi-pass membrane protein</topology>
    </subcellularLocation>
    <subcellularLocation>
        <location evidence="9">Cell membrane</location>
        <topology evidence="9">Multi-pass membrane protein</topology>
    </subcellularLocation>
</comment>
<feature type="transmembrane region" description="Helical" evidence="9">
    <location>
        <begin position="48"/>
        <end position="71"/>
    </location>
</feature>